<dbReference type="Proteomes" id="UP000003240">
    <property type="component" value="Unassembled WGS sequence"/>
</dbReference>
<organism evidence="2 3">
    <name type="scientific">Acetonema longum DSM 6540</name>
    <dbReference type="NCBI Taxonomy" id="1009370"/>
    <lineage>
        <taxon>Bacteria</taxon>
        <taxon>Bacillati</taxon>
        <taxon>Bacillota</taxon>
        <taxon>Negativicutes</taxon>
        <taxon>Acetonemataceae</taxon>
        <taxon>Acetonema</taxon>
    </lineage>
</organism>
<proteinExistence type="predicted"/>
<keyword evidence="3" id="KW-1185">Reference proteome</keyword>
<dbReference type="EMBL" id="AFGF01000288">
    <property type="protein sequence ID" value="EGO61774.1"/>
    <property type="molecule type" value="Genomic_DNA"/>
</dbReference>
<accession>F7NQA9</accession>
<dbReference type="AlphaFoldDB" id="F7NQA9"/>
<evidence type="ECO:0000313" key="3">
    <source>
        <dbReference type="Proteomes" id="UP000003240"/>
    </source>
</evidence>
<sequence length="58" mass="6053">MPVWAGYPAHTGGSPAFPWNRRGAEQQAGRHTQRQAAAWLEAARPGAERAGVATGGLA</sequence>
<evidence type="ECO:0000313" key="2">
    <source>
        <dbReference type="EMBL" id="EGO61774.1"/>
    </source>
</evidence>
<gene>
    <name evidence="2" type="ORF">ALO_21556</name>
</gene>
<dbReference type="STRING" id="1009370.ALO_21556"/>
<evidence type="ECO:0000256" key="1">
    <source>
        <dbReference type="SAM" id="MobiDB-lite"/>
    </source>
</evidence>
<protein>
    <submittedName>
        <fullName evidence="2">Uncharacterized protein</fullName>
    </submittedName>
</protein>
<feature type="region of interest" description="Disordered" evidence="1">
    <location>
        <begin position="1"/>
        <end position="35"/>
    </location>
</feature>
<name>F7NQA9_9FIRM</name>
<dbReference type="RefSeq" id="WP_004100077.1">
    <property type="nucleotide sequence ID" value="NZ_AFGF01000288.1"/>
</dbReference>
<comment type="caution">
    <text evidence="2">The sequence shown here is derived from an EMBL/GenBank/DDBJ whole genome shotgun (WGS) entry which is preliminary data.</text>
</comment>
<reference evidence="2 3" key="1">
    <citation type="journal article" date="2011" name="EMBO J.">
        <title>Structural diversity of bacterial flagellar motors.</title>
        <authorList>
            <person name="Chen S."/>
            <person name="Beeby M."/>
            <person name="Murphy G.E."/>
            <person name="Leadbetter J.R."/>
            <person name="Hendrixson D.R."/>
            <person name="Briegel A."/>
            <person name="Li Z."/>
            <person name="Shi J."/>
            <person name="Tocheva E.I."/>
            <person name="Muller A."/>
            <person name="Dobro M.J."/>
            <person name="Jensen G.J."/>
        </authorList>
    </citation>
    <scope>NUCLEOTIDE SEQUENCE [LARGE SCALE GENOMIC DNA]</scope>
    <source>
        <strain evidence="2 3">DSM 6540</strain>
    </source>
</reference>